<sequence>MKVKKFKGSTMPEVMKFVRKELGSDAVILNSKVIHEGGFLGLFKKRKIEVLAAIDQTKLPRKKTKTQKHVVESKPEVESTAVSPNQEEVLKELRDMKQWMQKNATKDLTFKLPYQLVYDHLIKQEVDQEIAYELIESIQTRFNNDEVEESKVWDQLSFEVKHRIANKGTFGGEIFDKQFIHLVGPTGVGKTTTIAKLAAHCVLNKQKKVAFITTDTYRIAAIEQLKTYSKILDVPIEIAYNLEDYKKAKEKFKNYNHVFVDTAGRNFRDEKYIKELGKIVDLNHEVNTYLVLSLTTRAKDLEEIYQQFDNIPIKQLILTKKDETTTYGPVLNLCLKYKIGIAYMTNGQDVPDDIEEISIEQIAKLIVGD</sequence>
<dbReference type="InterPro" id="IPR000897">
    <property type="entry name" value="SRP54_GTPase_dom"/>
</dbReference>
<dbReference type="SMART" id="SM00962">
    <property type="entry name" value="SRP54"/>
    <property type="match status" value="1"/>
</dbReference>
<dbReference type="NCBIfam" id="TIGR03499">
    <property type="entry name" value="FlhF"/>
    <property type="match status" value="1"/>
</dbReference>
<dbReference type="RefSeq" id="WP_091485433.1">
    <property type="nucleotide sequence ID" value="NZ_FOTR01000013.1"/>
</dbReference>
<evidence type="ECO:0000256" key="2">
    <source>
        <dbReference type="ARBA" id="ARBA00008531"/>
    </source>
</evidence>
<dbReference type="GO" id="GO:0005525">
    <property type="term" value="F:GTP binding"/>
    <property type="evidence" value="ECO:0007669"/>
    <property type="project" value="UniProtKB-UniRule"/>
</dbReference>
<dbReference type="GO" id="GO:0005886">
    <property type="term" value="C:plasma membrane"/>
    <property type="evidence" value="ECO:0007669"/>
    <property type="project" value="UniProtKB-SubCell"/>
</dbReference>
<name>A0A1I4PVY7_9BACI</name>
<protein>
    <recommendedName>
        <fullName evidence="3 13">Flagellar biosynthesis protein FlhF</fullName>
    </recommendedName>
</protein>
<dbReference type="GO" id="GO:0015031">
    <property type="term" value="P:protein transport"/>
    <property type="evidence" value="ECO:0007669"/>
    <property type="project" value="UniProtKB-KW"/>
</dbReference>
<comment type="function">
    <text evidence="12">Necessary for flagellar biosynthesis. May be involved in translocation of the flagellum.</text>
</comment>
<evidence type="ECO:0000256" key="13">
    <source>
        <dbReference type="NCBIfam" id="TIGR03499"/>
    </source>
</evidence>
<keyword evidence="16" id="KW-0282">Flagellum</keyword>
<keyword evidence="5" id="KW-1003">Cell membrane</keyword>
<keyword evidence="10" id="KW-0472">Membrane</keyword>
<feature type="domain" description="AAA+ ATPase" evidence="14">
    <location>
        <begin position="176"/>
        <end position="309"/>
    </location>
</feature>
<evidence type="ECO:0000256" key="10">
    <source>
        <dbReference type="ARBA" id="ARBA00023136"/>
    </source>
</evidence>
<evidence type="ECO:0000256" key="3">
    <source>
        <dbReference type="ARBA" id="ARBA00014919"/>
    </source>
</evidence>
<dbReference type="Gene3D" id="3.40.50.300">
    <property type="entry name" value="P-loop containing nucleotide triphosphate hydrolases"/>
    <property type="match status" value="1"/>
</dbReference>
<dbReference type="PANTHER" id="PTHR43134">
    <property type="entry name" value="SIGNAL RECOGNITION PARTICLE RECEPTOR SUBUNIT ALPHA"/>
    <property type="match status" value="1"/>
</dbReference>
<dbReference type="PANTHER" id="PTHR43134:SF3">
    <property type="entry name" value="FLAGELLAR BIOSYNTHESIS PROTEIN FLHF"/>
    <property type="match status" value="1"/>
</dbReference>
<evidence type="ECO:0000313" key="17">
    <source>
        <dbReference type="Proteomes" id="UP000198565"/>
    </source>
</evidence>
<evidence type="ECO:0000256" key="9">
    <source>
        <dbReference type="ARBA" id="ARBA00023134"/>
    </source>
</evidence>
<dbReference type="CDD" id="cd17873">
    <property type="entry name" value="FlhF"/>
    <property type="match status" value="1"/>
</dbReference>
<evidence type="ECO:0000313" key="16">
    <source>
        <dbReference type="EMBL" id="SFM31967.1"/>
    </source>
</evidence>
<dbReference type="Pfam" id="PF00448">
    <property type="entry name" value="SRP54"/>
    <property type="match status" value="1"/>
</dbReference>
<evidence type="ECO:0000256" key="12">
    <source>
        <dbReference type="ARBA" id="ARBA00025337"/>
    </source>
</evidence>
<evidence type="ECO:0000256" key="7">
    <source>
        <dbReference type="ARBA" id="ARBA00022795"/>
    </source>
</evidence>
<evidence type="ECO:0000259" key="15">
    <source>
        <dbReference type="SMART" id="SM00962"/>
    </source>
</evidence>
<dbReference type="InterPro" id="IPR003593">
    <property type="entry name" value="AAA+_ATPase"/>
</dbReference>
<keyword evidence="9" id="KW-0342">GTP-binding</keyword>
<dbReference type="GO" id="GO:0003924">
    <property type="term" value="F:GTPase activity"/>
    <property type="evidence" value="ECO:0007669"/>
    <property type="project" value="UniProtKB-UniRule"/>
</dbReference>
<dbReference type="STRING" id="334253.SAMN04487943_11355"/>
<dbReference type="OrthoDB" id="9778554at2"/>
<keyword evidence="11" id="KW-1006">Bacterial flagellum protein export</keyword>
<keyword evidence="16" id="KW-0966">Cell projection</keyword>
<comment type="subcellular location">
    <subcellularLocation>
        <location evidence="1">Cell membrane</location>
        <topology evidence="1">Peripheral membrane protein</topology>
        <orientation evidence="1">Cytoplasmic side</orientation>
    </subcellularLocation>
</comment>
<dbReference type="Gene3D" id="1.20.120.1380">
    <property type="entry name" value="Flagellar FlhF biosynthesis protein, N domain"/>
    <property type="match status" value="1"/>
</dbReference>
<dbReference type="GO" id="GO:0006614">
    <property type="term" value="P:SRP-dependent cotranslational protein targeting to membrane"/>
    <property type="evidence" value="ECO:0007669"/>
    <property type="project" value="UniProtKB-UniRule"/>
</dbReference>
<reference evidence="17" key="1">
    <citation type="submission" date="2016-10" db="EMBL/GenBank/DDBJ databases">
        <authorList>
            <person name="Varghese N."/>
            <person name="Submissions S."/>
        </authorList>
    </citation>
    <scope>NUCLEOTIDE SEQUENCE [LARGE SCALE GENOMIC DNA]</scope>
    <source>
        <strain evidence="17">CGMCC 1.4250</strain>
    </source>
</reference>
<evidence type="ECO:0000256" key="8">
    <source>
        <dbReference type="ARBA" id="ARBA00022927"/>
    </source>
</evidence>
<dbReference type="SMART" id="SM00382">
    <property type="entry name" value="AAA"/>
    <property type="match status" value="1"/>
</dbReference>
<organism evidence="16 17">
    <name type="scientific">Gracilibacillus orientalis</name>
    <dbReference type="NCBI Taxonomy" id="334253"/>
    <lineage>
        <taxon>Bacteria</taxon>
        <taxon>Bacillati</taxon>
        <taxon>Bacillota</taxon>
        <taxon>Bacilli</taxon>
        <taxon>Bacillales</taxon>
        <taxon>Bacillaceae</taxon>
        <taxon>Gracilibacillus</taxon>
    </lineage>
</organism>
<dbReference type="GO" id="GO:0005047">
    <property type="term" value="F:signal recognition particle binding"/>
    <property type="evidence" value="ECO:0007669"/>
    <property type="project" value="TreeGrafter"/>
</dbReference>
<keyword evidence="7" id="KW-1005">Bacterial flagellum biogenesis</keyword>
<dbReference type="InterPro" id="IPR020006">
    <property type="entry name" value="FlhF"/>
</dbReference>
<proteinExistence type="inferred from homology"/>
<evidence type="ECO:0000256" key="11">
    <source>
        <dbReference type="ARBA" id="ARBA00023225"/>
    </source>
</evidence>
<evidence type="ECO:0000259" key="14">
    <source>
        <dbReference type="SMART" id="SM00382"/>
    </source>
</evidence>
<dbReference type="Proteomes" id="UP000198565">
    <property type="component" value="Unassembled WGS sequence"/>
</dbReference>
<dbReference type="SUPFAM" id="SSF52540">
    <property type="entry name" value="P-loop containing nucleoside triphosphate hydrolases"/>
    <property type="match status" value="1"/>
</dbReference>
<keyword evidence="17" id="KW-1185">Reference proteome</keyword>
<evidence type="ECO:0000256" key="1">
    <source>
        <dbReference type="ARBA" id="ARBA00004413"/>
    </source>
</evidence>
<comment type="similarity">
    <text evidence="2">Belongs to the GTP-binding SRP family.</text>
</comment>
<dbReference type="GO" id="GO:0044781">
    <property type="term" value="P:bacterial-type flagellum organization"/>
    <property type="evidence" value="ECO:0007669"/>
    <property type="project" value="UniProtKB-UniRule"/>
</dbReference>
<keyword evidence="16" id="KW-0969">Cilium</keyword>
<evidence type="ECO:0000256" key="5">
    <source>
        <dbReference type="ARBA" id="ARBA00022475"/>
    </source>
</evidence>
<dbReference type="AlphaFoldDB" id="A0A1I4PVY7"/>
<feature type="domain" description="SRP54-type proteins GTP-binding" evidence="15">
    <location>
        <begin position="177"/>
        <end position="368"/>
    </location>
</feature>
<keyword evidence="6" id="KW-0547">Nucleotide-binding</keyword>
<keyword evidence="8" id="KW-0653">Protein transport</keyword>
<accession>A0A1I4PVY7</accession>
<gene>
    <name evidence="16" type="ORF">SAMN04487943_11355</name>
</gene>
<dbReference type="InterPro" id="IPR047040">
    <property type="entry name" value="FlhF__GTPase_dom"/>
</dbReference>
<dbReference type="EMBL" id="FOTR01000013">
    <property type="protein sequence ID" value="SFM31967.1"/>
    <property type="molecule type" value="Genomic_DNA"/>
</dbReference>
<evidence type="ECO:0000256" key="4">
    <source>
        <dbReference type="ARBA" id="ARBA00022448"/>
    </source>
</evidence>
<dbReference type="FunFam" id="3.40.50.300:FF:000695">
    <property type="entry name" value="Flagellar biosynthesis regulator FlhF"/>
    <property type="match status" value="1"/>
</dbReference>
<keyword evidence="4" id="KW-0813">Transport</keyword>
<dbReference type="InterPro" id="IPR027417">
    <property type="entry name" value="P-loop_NTPase"/>
</dbReference>
<evidence type="ECO:0000256" key="6">
    <source>
        <dbReference type="ARBA" id="ARBA00022741"/>
    </source>
</evidence>